<evidence type="ECO:0000313" key="2">
    <source>
        <dbReference type="EMBL" id="GGW89327.1"/>
    </source>
</evidence>
<reference evidence="2" key="1">
    <citation type="journal article" date="2014" name="Int. J. Syst. Evol. Microbiol.">
        <title>Complete genome sequence of Corynebacterium casei LMG S-19264T (=DSM 44701T), isolated from a smear-ripened cheese.</title>
        <authorList>
            <consortium name="US DOE Joint Genome Institute (JGI-PGF)"/>
            <person name="Walter F."/>
            <person name="Albersmeier A."/>
            <person name="Kalinowski J."/>
            <person name="Ruckert C."/>
        </authorList>
    </citation>
    <scope>NUCLEOTIDE SEQUENCE</scope>
    <source>
        <strain evidence="2">KCTC 23732</strain>
    </source>
</reference>
<dbReference type="EMBL" id="BMYS01000013">
    <property type="protein sequence ID" value="GGW89327.1"/>
    <property type="molecule type" value="Genomic_DNA"/>
</dbReference>
<keyword evidence="3" id="KW-1185">Reference proteome</keyword>
<keyword evidence="1" id="KW-0812">Transmembrane</keyword>
<sequence length="225" mass="25612">MKGDVNRVTVIILTIMSATIFSSTAIYSAGFSFMIHNLKNDGYINYFPYHLSKNIDNETKIALTEAGRFAYWVNGKKYDLVGLNTPETAVNGSSPAYIEGLNPDLIFIHVVETADYSKVCNKNYCELSYPEVLNGIKKDTDWRVVKYGVTKAPLTVYDYLKDKSDDYQAFSVSYDNSYPHLYFIKKDGNIDIDDFKEALNLSFSEKGVLSYWDMKKKLGFSSIFE</sequence>
<comment type="caution">
    <text evidence="2">The sequence shown here is derived from an EMBL/GenBank/DDBJ whole genome shotgun (WGS) entry which is preliminary data.</text>
</comment>
<evidence type="ECO:0000256" key="1">
    <source>
        <dbReference type="SAM" id="Phobius"/>
    </source>
</evidence>
<keyword evidence="1" id="KW-0472">Membrane</keyword>
<feature type="transmembrane region" description="Helical" evidence="1">
    <location>
        <begin position="12"/>
        <end position="35"/>
    </location>
</feature>
<keyword evidence="1" id="KW-1133">Transmembrane helix</keyword>
<accession>A0A918JM67</accession>
<proteinExistence type="predicted"/>
<name>A0A918JM67_9BURK</name>
<evidence type="ECO:0000313" key="3">
    <source>
        <dbReference type="Proteomes" id="UP000608345"/>
    </source>
</evidence>
<gene>
    <name evidence="2" type="ORF">GCM10011450_19510</name>
</gene>
<protein>
    <submittedName>
        <fullName evidence="2">Uncharacterized protein</fullName>
    </submittedName>
</protein>
<dbReference type="Proteomes" id="UP000608345">
    <property type="component" value="Unassembled WGS sequence"/>
</dbReference>
<reference evidence="2" key="2">
    <citation type="submission" date="2020-09" db="EMBL/GenBank/DDBJ databases">
        <authorList>
            <person name="Sun Q."/>
            <person name="Kim S."/>
        </authorList>
    </citation>
    <scope>NUCLEOTIDE SEQUENCE</scope>
    <source>
        <strain evidence="2">KCTC 23732</strain>
    </source>
</reference>
<dbReference type="AlphaFoldDB" id="A0A918JM67"/>
<organism evidence="2 3">
    <name type="scientific">Advenella faeciporci</name>
    <dbReference type="NCBI Taxonomy" id="797535"/>
    <lineage>
        <taxon>Bacteria</taxon>
        <taxon>Pseudomonadati</taxon>
        <taxon>Pseudomonadota</taxon>
        <taxon>Betaproteobacteria</taxon>
        <taxon>Burkholderiales</taxon>
        <taxon>Alcaligenaceae</taxon>
    </lineage>
</organism>